<evidence type="ECO:0000313" key="1">
    <source>
        <dbReference type="EMBL" id="AIF06174.1"/>
    </source>
</evidence>
<name>A0A075GQW7_9EURY</name>
<reference evidence="1" key="1">
    <citation type="journal article" date="2014" name="Genome Biol. Evol.">
        <title>Pangenome evidence for extensive interdomain horizontal transfer affecting lineage core and shell genes in uncultured planktonic thaumarchaeota and euryarchaeota.</title>
        <authorList>
            <person name="Deschamps P."/>
            <person name="Zivanovic Y."/>
            <person name="Moreira D."/>
            <person name="Rodriguez-Valera F."/>
            <person name="Lopez-Garcia P."/>
        </authorList>
    </citation>
    <scope>NUCLEOTIDE SEQUENCE</scope>
</reference>
<organism evidence="1">
    <name type="scientific">uncultured marine group II/III euryarchaeote KM3_190_A05</name>
    <dbReference type="NCBI Taxonomy" id="1457960"/>
    <lineage>
        <taxon>Archaea</taxon>
        <taxon>Methanobacteriati</taxon>
        <taxon>Methanobacteriota</taxon>
        <taxon>environmental samples</taxon>
    </lineage>
</organism>
<sequence>MSFIVSRRPNTMALPIHRLEWTVHASGVSDIDVIADSLSWLIGDEEFVDVEKTQSYHNTPMYIVHAEAKKRSDARRSLPRLGKSLLDELSKSIEGRIDEENWLHLRLKLDDLVCGNPTLTNPHDPCESVKGRVKLEVYPGDVVENVARRLLTEAAEIATRKGLPKIPNSDVTND</sequence>
<accession>A0A075GQW7</accession>
<dbReference type="SUPFAM" id="SSF55282">
    <property type="entry name" value="RL5-like"/>
    <property type="match status" value="1"/>
</dbReference>
<dbReference type="InterPro" id="IPR002739">
    <property type="entry name" value="PAB1135-like"/>
</dbReference>
<protein>
    <submittedName>
        <fullName evidence="1">Putative exosome subunit</fullName>
    </submittedName>
</protein>
<dbReference type="Gene3D" id="3.30.1440.10">
    <property type="match status" value="1"/>
</dbReference>
<dbReference type="EMBL" id="KF900762">
    <property type="protein sequence ID" value="AIF06174.1"/>
    <property type="molecule type" value="Genomic_DNA"/>
</dbReference>
<dbReference type="AlphaFoldDB" id="A0A075GQW7"/>
<dbReference type="Pfam" id="PF01877">
    <property type="entry name" value="RNA_binding"/>
    <property type="match status" value="1"/>
</dbReference>
<dbReference type="InterPro" id="IPR022803">
    <property type="entry name" value="Ribosomal_uL5_dom_sf"/>
</dbReference>
<proteinExistence type="predicted"/>